<gene>
    <name evidence="1" type="ORF">GCM10023195_82470</name>
</gene>
<dbReference type="Proteomes" id="UP001500212">
    <property type="component" value="Unassembled WGS sequence"/>
</dbReference>
<proteinExistence type="predicted"/>
<dbReference type="EMBL" id="BAABHJ010000040">
    <property type="protein sequence ID" value="GAA4618359.1"/>
    <property type="molecule type" value="Genomic_DNA"/>
</dbReference>
<evidence type="ECO:0008006" key="3">
    <source>
        <dbReference type="Google" id="ProtNLM"/>
    </source>
</evidence>
<reference evidence="2" key="1">
    <citation type="journal article" date="2019" name="Int. J. Syst. Evol. Microbiol.">
        <title>The Global Catalogue of Microorganisms (GCM) 10K type strain sequencing project: providing services to taxonomists for standard genome sequencing and annotation.</title>
        <authorList>
            <consortium name="The Broad Institute Genomics Platform"/>
            <consortium name="The Broad Institute Genome Sequencing Center for Infectious Disease"/>
            <person name="Wu L."/>
            <person name="Ma J."/>
        </authorList>
    </citation>
    <scope>NUCLEOTIDE SEQUENCE [LARGE SCALE GENOMIC DNA]</scope>
    <source>
        <strain evidence="2">JCM 17938</strain>
    </source>
</reference>
<protein>
    <recommendedName>
        <fullName evidence="3">Aminoglycoside phosphotransferase</fullName>
    </recommendedName>
</protein>
<sequence length="121" mass="13485">MTRMGGSELRAETAHGAAYDAPSGALLLRLLDELGPGNQYLIVDRLDAPGPGHYMQVYREVDGTFAVEYREGAADRHFEAVAADLWQVHEVLTAWAADAPGWRDGFDWRHWPRTDDGPAYE</sequence>
<accession>A0ABP8U1Q4</accession>
<evidence type="ECO:0000313" key="2">
    <source>
        <dbReference type="Proteomes" id="UP001500212"/>
    </source>
</evidence>
<keyword evidence="2" id="KW-1185">Reference proteome</keyword>
<name>A0ABP8U1Q4_9ACTN</name>
<evidence type="ECO:0000313" key="1">
    <source>
        <dbReference type="EMBL" id="GAA4618359.1"/>
    </source>
</evidence>
<comment type="caution">
    <text evidence="1">The sequence shown here is derived from an EMBL/GenBank/DDBJ whole genome shotgun (WGS) entry which is preliminary data.</text>
</comment>
<organism evidence="1 2">
    <name type="scientific">Actinoallomurus liliacearum</name>
    <dbReference type="NCBI Taxonomy" id="1080073"/>
    <lineage>
        <taxon>Bacteria</taxon>
        <taxon>Bacillati</taxon>
        <taxon>Actinomycetota</taxon>
        <taxon>Actinomycetes</taxon>
        <taxon>Streptosporangiales</taxon>
        <taxon>Thermomonosporaceae</taxon>
        <taxon>Actinoallomurus</taxon>
    </lineage>
</organism>